<dbReference type="PANTHER" id="PTHR43181:SF1">
    <property type="entry name" value="2-C-METHYL-D-ERYTHRITOL 2,4-CYCLODIPHOSPHATE SYNTHASE, CHLOROPLASTIC"/>
    <property type="match status" value="1"/>
</dbReference>
<dbReference type="PANTHER" id="PTHR43181">
    <property type="entry name" value="2-C-METHYL-D-ERYTHRITOL 2,4-CYCLODIPHOSPHATE SYNTHASE, CHLOROPLASTIC"/>
    <property type="match status" value="1"/>
</dbReference>
<organism evidence="10 11">
    <name type="scientific">Deinococcus rubellus</name>
    <dbReference type="NCBI Taxonomy" id="1889240"/>
    <lineage>
        <taxon>Bacteria</taxon>
        <taxon>Thermotogati</taxon>
        <taxon>Deinococcota</taxon>
        <taxon>Deinococci</taxon>
        <taxon>Deinococcales</taxon>
        <taxon>Deinococcaceae</taxon>
        <taxon>Deinococcus</taxon>
    </lineage>
</organism>
<gene>
    <name evidence="7 10" type="primary">ispF</name>
    <name evidence="10" type="ORF">N0D28_02110</name>
</gene>
<dbReference type="Pfam" id="PF02542">
    <property type="entry name" value="YgbB"/>
    <property type="match status" value="1"/>
</dbReference>
<dbReference type="NCBIfam" id="TIGR00151">
    <property type="entry name" value="ispF"/>
    <property type="match status" value="1"/>
</dbReference>
<dbReference type="PROSITE" id="PS01350">
    <property type="entry name" value="ISPF"/>
    <property type="match status" value="1"/>
</dbReference>
<dbReference type="EC" id="4.6.1.12" evidence="3 7"/>
<dbReference type="GO" id="GO:0008685">
    <property type="term" value="F:2-C-methyl-D-erythritol 2,4-cyclodiphosphate synthase activity"/>
    <property type="evidence" value="ECO:0007669"/>
    <property type="project" value="UniProtKB-EC"/>
</dbReference>
<feature type="site" description="Transition state stabilizer" evidence="7">
    <location>
        <position position="137"/>
    </location>
</feature>
<feature type="binding site" evidence="7">
    <location>
        <begin position="38"/>
        <end position="39"/>
    </location>
    <ligand>
        <name>4-CDP-2-C-methyl-D-erythritol 2-phosphate</name>
        <dbReference type="ChEBI" id="CHEBI:57919"/>
    </ligand>
</feature>
<keyword evidence="6 7" id="KW-0456">Lyase</keyword>
<comment type="function">
    <text evidence="7">Involved in the biosynthesis of isopentenyl diphosphate (IPP) and dimethylallyl diphosphate (DMAPP), two major building blocks of isoprenoid compounds. Catalyzes the conversion of 4-diphosphocytidyl-2-C-methyl-D-erythritol 2-phosphate (CDP-ME2P) to 2-C-methyl-D-erythritol 2,4-cyclodiphosphate (ME-CPP) with a corresponding release of cytidine 5-monophosphate (CMP).</text>
</comment>
<dbReference type="RefSeq" id="WP_260560761.1">
    <property type="nucleotide sequence ID" value="NZ_BAABEC010000076.1"/>
</dbReference>
<comment type="similarity">
    <text evidence="7 8">Belongs to the IspF family.</text>
</comment>
<feature type="binding site" evidence="7">
    <location>
        <begin position="60"/>
        <end position="62"/>
    </location>
    <ligand>
        <name>4-CDP-2-C-methyl-D-erythritol 2-phosphate</name>
        <dbReference type="ChEBI" id="CHEBI:57919"/>
    </ligand>
</feature>
<evidence type="ECO:0000256" key="8">
    <source>
        <dbReference type="RuleBase" id="RU004395"/>
    </source>
</evidence>
<evidence type="ECO:0000256" key="1">
    <source>
        <dbReference type="ARBA" id="ARBA00000200"/>
    </source>
</evidence>
<comment type="subunit">
    <text evidence="7">Homotrimer.</text>
</comment>
<reference evidence="10" key="1">
    <citation type="submission" date="2022-09" db="EMBL/GenBank/DDBJ databases">
        <title>genome sequence of Deinococcus rubellus.</title>
        <authorList>
            <person name="Srinivasan S."/>
        </authorList>
    </citation>
    <scope>NUCLEOTIDE SEQUENCE</scope>
    <source>
        <strain evidence="10">Ant6</strain>
    </source>
</reference>
<feature type="binding site" evidence="7">
    <location>
        <position position="11"/>
    </location>
    <ligand>
        <name>a divalent metal cation</name>
        <dbReference type="ChEBI" id="CHEBI:60240"/>
    </ligand>
</feature>
<evidence type="ECO:0000256" key="3">
    <source>
        <dbReference type="ARBA" id="ARBA00012579"/>
    </source>
</evidence>
<accession>A0ABY5YHC7</accession>
<dbReference type="HAMAP" id="MF_00107">
    <property type="entry name" value="IspF"/>
    <property type="match status" value="1"/>
</dbReference>
<dbReference type="InterPro" id="IPR003526">
    <property type="entry name" value="MECDP_synthase"/>
</dbReference>
<evidence type="ECO:0000256" key="2">
    <source>
        <dbReference type="ARBA" id="ARBA00004709"/>
    </source>
</evidence>
<dbReference type="InterPro" id="IPR020555">
    <property type="entry name" value="MECDP_synthase_CS"/>
</dbReference>
<feature type="binding site" evidence="7">
    <location>
        <begin position="11"/>
        <end position="13"/>
    </location>
    <ligand>
        <name>4-CDP-2-C-methyl-D-erythritol 2-phosphate</name>
        <dbReference type="ChEBI" id="CHEBI:57919"/>
    </ligand>
</feature>
<proteinExistence type="inferred from homology"/>
<comment type="catalytic activity">
    <reaction evidence="1 7 8">
        <text>4-CDP-2-C-methyl-D-erythritol 2-phosphate = 2-C-methyl-D-erythritol 2,4-cyclic diphosphate + CMP</text>
        <dbReference type="Rhea" id="RHEA:23864"/>
        <dbReference type="ChEBI" id="CHEBI:57919"/>
        <dbReference type="ChEBI" id="CHEBI:58483"/>
        <dbReference type="ChEBI" id="CHEBI:60377"/>
        <dbReference type="EC" id="4.6.1.12"/>
    </reaction>
</comment>
<evidence type="ECO:0000256" key="4">
    <source>
        <dbReference type="ARBA" id="ARBA00022723"/>
    </source>
</evidence>
<keyword evidence="11" id="KW-1185">Reference proteome</keyword>
<feature type="binding site" evidence="7">
    <location>
        <position position="46"/>
    </location>
    <ligand>
        <name>a divalent metal cation</name>
        <dbReference type="ChEBI" id="CHEBI:60240"/>
    </ligand>
</feature>
<evidence type="ECO:0000259" key="9">
    <source>
        <dbReference type="Pfam" id="PF02542"/>
    </source>
</evidence>
<dbReference type="InterPro" id="IPR036571">
    <property type="entry name" value="MECDP_synthase_sf"/>
</dbReference>
<sequence>MLPYRVGYGEDAHRLQAGLRLVLGGLEIVDAPRGAVAHSDGDAALHTVADALLSGLALGDIGQYFPDTDPAWRQLDSADIVRRCLALVGERGYRPANLAIVITLDQPKLGTRRAEIAGRIAALMQLDASAVGVSFKTSEGLAPDHVQARATVLLERI</sequence>
<name>A0ABY5YHC7_9DEIO</name>
<evidence type="ECO:0000313" key="11">
    <source>
        <dbReference type="Proteomes" id="UP001060261"/>
    </source>
</evidence>
<keyword evidence="4 7" id="KW-0479">Metal-binding</keyword>
<dbReference type="CDD" id="cd00554">
    <property type="entry name" value="MECDP_synthase"/>
    <property type="match status" value="1"/>
</dbReference>
<evidence type="ECO:0000313" key="10">
    <source>
        <dbReference type="EMBL" id="UWX64487.1"/>
    </source>
</evidence>
<feature type="binding site" evidence="7">
    <location>
        <begin position="65"/>
        <end position="69"/>
    </location>
    <ligand>
        <name>4-CDP-2-C-methyl-D-erythritol 2-phosphate</name>
        <dbReference type="ChEBI" id="CHEBI:57919"/>
    </ligand>
</feature>
<evidence type="ECO:0000256" key="5">
    <source>
        <dbReference type="ARBA" id="ARBA00023229"/>
    </source>
</evidence>
<feature type="domain" description="2-C-methyl-D-erythritol 2,4-cyclodiphosphate synthase" evidence="9">
    <location>
        <begin position="5"/>
        <end position="154"/>
    </location>
</feature>
<evidence type="ECO:0000256" key="7">
    <source>
        <dbReference type="HAMAP-Rule" id="MF_00107"/>
    </source>
</evidence>
<comment type="cofactor">
    <cofactor evidence="7">
        <name>a divalent metal cation</name>
        <dbReference type="ChEBI" id="CHEBI:60240"/>
    </cofactor>
    <text evidence="7">Binds 1 divalent metal cation per subunit.</text>
</comment>
<dbReference type="Proteomes" id="UP001060261">
    <property type="component" value="Chromosome"/>
</dbReference>
<evidence type="ECO:0000256" key="6">
    <source>
        <dbReference type="ARBA" id="ARBA00023239"/>
    </source>
</evidence>
<dbReference type="SUPFAM" id="SSF69765">
    <property type="entry name" value="IpsF-like"/>
    <property type="match status" value="1"/>
</dbReference>
<feature type="binding site" evidence="7">
    <location>
        <position position="13"/>
    </location>
    <ligand>
        <name>a divalent metal cation</name>
        <dbReference type="ChEBI" id="CHEBI:60240"/>
    </ligand>
</feature>
<protein>
    <recommendedName>
        <fullName evidence="3 7">2-C-methyl-D-erythritol 2,4-cyclodiphosphate synthase</fullName>
        <shortName evidence="7">MECDP-synthase</shortName>
        <shortName evidence="7">MECPP-synthase</shortName>
        <shortName evidence="7">MECPS</shortName>
        <ecNumber evidence="3 7">4.6.1.12</ecNumber>
    </recommendedName>
</protein>
<comment type="caution">
    <text evidence="7">Lacks conserved residue(s) required for the propagation of feature annotation.</text>
</comment>
<feature type="site" description="Transition state stabilizer" evidence="7">
    <location>
        <position position="38"/>
    </location>
</feature>
<dbReference type="EMBL" id="CP104213">
    <property type="protein sequence ID" value="UWX64487.1"/>
    <property type="molecule type" value="Genomic_DNA"/>
</dbReference>
<comment type="pathway">
    <text evidence="2 7">Isoprenoid biosynthesis; isopentenyl diphosphate biosynthesis via DXP pathway; isopentenyl diphosphate from 1-deoxy-D-xylulose 5-phosphate: step 4/6.</text>
</comment>
<keyword evidence="5 7" id="KW-0414">Isoprene biosynthesis</keyword>
<dbReference type="Gene3D" id="3.30.1330.50">
    <property type="entry name" value="2-C-methyl-D-erythritol 2,4-cyclodiphosphate synthase"/>
    <property type="match status" value="1"/>
</dbReference>